<keyword evidence="6" id="KW-1185">Reference proteome</keyword>
<dbReference type="PROSITE" id="PS51910">
    <property type="entry name" value="GH18_2"/>
    <property type="match status" value="1"/>
</dbReference>
<feature type="region of interest" description="Disordered" evidence="3">
    <location>
        <begin position="28"/>
        <end position="50"/>
    </location>
</feature>
<evidence type="ECO:0000256" key="2">
    <source>
        <dbReference type="ARBA" id="ARBA00023295"/>
    </source>
</evidence>
<dbReference type="PANTHER" id="PTHR46066:SF2">
    <property type="entry name" value="CHITINASE DOMAIN-CONTAINING PROTEIN 1"/>
    <property type="match status" value="1"/>
</dbReference>
<dbReference type="OrthoDB" id="9769314at2"/>
<dbReference type="HOGENOM" id="CLU_037415_2_0_9"/>
<dbReference type="InterPro" id="IPR011583">
    <property type="entry name" value="Chitinase_II/V-like_cat"/>
</dbReference>
<dbReference type="EMBL" id="CP003108">
    <property type="protein sequence ID" value="AET69580.1"/>
    <property type="molecule type" value="Genomic_DNA"/>
</dbReference>
<dbReference type="Pfam" id="PF00704">
    <property type="entry name" value="Glyco_hydro_18"/>
    <property type="match status" value="1"/>
</dbReference>
<keyword evidence="2" id="KW-0326">Glycosidase</keyword>
<name>G7WH72_DESOD</name>
<feature type="compositionally biased region" description="Basic and acidic residues" evidence="3">
    <location>
        <begin position="35"/>
        <end position="50"/>
    </location>
</feature>
<feature type="domain" description="GH18" evidence="4">
    <location>
        <begin position="58"/>
        <end position="375"/>
    </location>
</feature>
<gene>
    <name evidence="5" type="ordered locus">Desor_4143</name>
</gene>
<reference evidence="6" key="1">
    <citation type="submission" date="2011-11" db="EMBL/GenBank/DDBJ databases">
        <title>Complete sequence of Desulfosporosinus orientis DSM 765.</title>
        <authorList>
            <person name="Lucas S."/>
            <person name="Han J."/>
            <person name="Lapidus A."/>
            <person name="Cheng J.-F."/>
            <person name="Goodwin L."/>
            <person name="Pitluck S."/>
            <person name="Peters L."/>
            <person name="Ovchinnikova G."/>
            <person name="Teshima H."/>
            <person name="Detter J.C."/>
            <person name="Han C."/>
            <person name="Tapia R."/>
            <person name="Land M."/>
            <person name="Hauser L."/>
            <person name="Kyrpides N."/>
            <person name="Ivanova N."/>
            <person name="Pagani I."/>
            <person name="Pester M."/>
            <person name="Spring S."/>
            <person name="Ollivier B."/>
            <person name="Rattei T."/>
            <person name="Klenk H.-P."/>
            <person name="Wagner M."/>
            <person name="Loy A."/>
            <person name="Woyke T."/>
        </authorList>
    </citation>
    <scope>NUCLEOTIDE SEQUENCE [LARGE SCALE GENOMIC DNA]</scope>
    <source>
        <strain evidence="6">ATCC 19365 / DSM 765 / NCIMB 8382 / VKM B-1628</strain>
    </source>
</reference>
<dbReference type="STRING" id="768706.Desor_4143"/>
<keyword evidence="1 5" id="KW-0378">Hydrolase</keyword>
<dbReference type="GO" id="GO:0016798">
    <property type="term" value="F:hydrolase activity, acting on glycosyl bonds"/>
    <property type="evidence" value="ECO:0007669"/>
    <property type="project" value="UniProtKB-KW"/>
</dbReference>
<dbReference type="Gene3D" id="3.20.20.80">
    <property type="entry name" value="Glycosidases"/>
    <property type="match status" value="1"/>
</dbReference>
<dbReference type="SMART" id="SM00636">
    <property type="entry name" value="Glyco_18"/>
    <property type="match status" value="1"/>
</dbReference>
<evidence type="ECO:0000313" key="6">
    <source>
        <dbReference type="Proteomes" id="UP000006346"/>
    </source>
</evidence>
<proteinExistence type="predicted"/>
<dbReference type="InterPro" id="IPR017853">
    <property type="entry name" value="GH"/>
</dbReference>
<evidence type="ECO:0000256" key="1">
    <source>
        <dbReference type="ARBA" id="ARBA00022801"/>
    </source>
</evidence>
<protein>
    <submittedName>
        <fullName evidence="5">Putative glycosyl hydrolase</fullName>
    </submittedName>
</protein>
<dbReference type="PANTHER" id="PTHR46066">
    <property type="entry name" value="CHITINASE DOMAIN-CONTAINING PROTEIN 1 FAMILY MEMBER"/>
    <property type="match status" value="1"/>
</dbReference>
<dbReference type="Proteomes" id="UP000006346">
    <property type="component" value="Chromosome"/>
</dbReference>
<dbReference type="KEGG" id="dor:Desor_4143"/>
<dbReference type="CDD" id="cd02874">
    <property type="entry name" value="GH18_CFLE_spore_hydrolase"/>
    <property type="match status" value="1"/>
</dbReference>
<dbReference type="GO" id="GO:0008061">
    <property type="term" value="F:chitin binding"/>
    <property type="evidence" value="ECO:0007669"/>
    <property type="project" value="InterPro"/>
</dbReference>
<dbReference type="Gene3D" id="3.10.50.10">
    <property type="match status" value="1"/>
</dbReference>
<dbReference type="SUPFAM" id="SSF51445">
    <property type="entry name" value="(Trans)glycosidases"/>
    <property type="match status" value="1"/>
</dbReference>
<reference evidence="5 6" key="2">
    <citation type="journal article" date="2012" name="J. Bacteriol.">
        <title>Complete genome sequences of Desulfosporosinus orientis DSM765T, Desulfosporosinus youngiae DSM17734T, Desulfosporosinus meridiei DSM13257T, and Desulfosporosinus acidiphilus DSM22704T.</title>
        <authorList>
            <person name="Pester M."/>
            <person name="Brambilla E."/>
            <person name="Alazard D."/>
            <person name="Rattei T."/>
            <person name="Weinmaier T."/>
            <person name="Han J."/>
            <person name="Lucas S."/>
            <person name="Lapidus A."/>
            <person name="Cheng J.F."/>
            <person name="Goodwin L."/>
            <person name="Pitluck S."/>
            <person name="Peters L."/>
            <person name="Ovchinnikova G."/>
            <person name="Teshima H."/>
            <person name="Detter J.C."/>
            <person name="Han C.S."/>
            <person name="Tapia R."/>
            <person name="Land M.L."/>
            <person name="Hauser L."/>
            <person name="Kyrpides N.C."/>
            <person name="Ivanova N.N."/>
            <person name="Pagani I."/>
            <person name="Huntmann M."/>
            <person name="Wei C.L."/>
            <person name="Davenport K.W."/>
            <person name="Daligault H."/>
            <person name="Chain P.S."/>
            <person name="Chen A."/>
            <person name="Mavromatis K."/>
            <person name="Markowitz V."/>
            <person name="Szeto E."/>
            <person name="Mikhailova N."/>
            <person name="Pati A."/>
            <person name="Wagner M."/>
            <person name="Woyke T."/>
            <person name="Ollivier B."/>
            <person name="Klenk H.P."/>
            <person name="Spring S."/>
            <person name="Loy A."/>
        </authorList>
    </citation>
    <scope>NUCLEOTIDE SEQUENCE [LARGE SCALE GENOMIC DNA]</scope>
    <source>
        <strain evidence="6">ATCC 19365 / DSM 765 / NCIMB 8382 / VKM B-1628</strain>
    </source>
</reference>
<evidence type="ECO:0000256" key="3">
    <source>
        <dbReference type="SAM" id="MobiDB-lite"/>
    </source>
</evidence>
<dbReference type="InterPro" id="IPR041704">
    <property type="entry name" value="CFLE_GH18"/>
</dbReference>
<accession>G7WH72</accession>
<sequence length="377" mass="41425">MKRYLTLIIAFIIILMLELSGCSGVNSPQLSSPQHADEKGQLPEAEASRDDVLGSGKRVVLGFYTDFGKASKDSLTKNIKALDEVAFFWYSFDGTGNPKPVGNVDLSLKDAAQKGGAKAYALVHNLGAKGFDSQLAHQVLANKNVRADFIKNLVTLTITEHWDGIAIDIEKIPADDRNDYSAFLAELNSALKAKNKILNVSIAAKYQDDPKDLWSGAFDYAAIGKAADQVVLMTYEEHGVDTTQGPIASYGWVNRVINFAKGKIPEEKIVMGLAVYASNWASNKPTMPTYLTYAKAVELAKKNNVSILYDETQQVPHFTFTTAGIRHEIYLENTRSLAAKLTIAKKNQLHGVAIWKLGIEDPSLWSDVLKDYPSAHK</sequence>
<dbReference type="PATRIC" id="fig|768706.3.peg.4196"/>
<dbReference type="AlphaFoldDB" id="G7WH72"/>
<evidence type="ECO:0000313" key="5">
    <source>
        <dbReference type="EMBL" id="AET69580.1"/>
    </source>
</evidence>
<evidence type="ECO:0000259" key="4">
    <source>
        <dbReference type="PROSITE" id="PS51910"/>
    </source>
</evidence>
<dbReference type="InterPro" id="IPR029070">
    <property type="entry name" value="Chitinase_insertion_sf"/>
</dbReference>
<organism evidence="5 6">
    <name type="scientific">Desulfosporosinus orientis (strain ATCC 19365 / DSM 765 / NCIMB 8382 / VKM B-1628 / Singapore I)</name>
    <name type="common">Desulfotomaculum orientis</name>
    <dbReference type="NCBI Taxonomy" id="768706"/>
    <lineage>
        <taxon>Bacteria</taxon>
        <taxon>Bacillati</taxon>
        <taxon>Bacillota</taxon>
        <taxon>Clostridia</taxon>
        <taxon>Eubacteriales</taxon>
        <taxon>Desulfitobacteriaceae</taxon>
        <taxon>Desulfosporosinus</taxon>
    </lineage>
</organism>
<dbReference type="eggNOG" id="COG3858">
    <property type="taxonomic scope" value="Bacteria"/>
</dbReference>
<dbReference type="GO" id="GO:0005975">
    <property type="term" value="P:carbohydrate metabolic process"/>
    <property type="evidence" value="ECO:0007669"/>
    <property type="project" value="InterPro"/>
</dbReference>
<dbReference type="InterPro" id="IPR001223">
    <property type="entry name" value="Glyco_hydro18_cat"/>
</dbReference>
<dbReference type="RefSeq" id="WP_014186387.1">
    <property type="nucleotide sequence ID" value="NC_016584.1"/>
</dbReference>